<dbReference type="AlphaFoldDB" id="A0A2W5Q5N6"/>
<dbReference type="SUPFAM" id="SSF52833">
    <property type="entry name" value="Thioredoxin-like"/>
    <property type="match status" value="1"/>
</dbReference>
<dbReference type="InterPro" id="IPR050553">
    <property type="entry name" value="Thioredoxin_ResA/DsbE_sf"/>
</dbReference>
<dbReference type="EMBL" id="QFPW01000001">
    <property type="protein sequence ID" value="PZQ52687.1"/>
    <property type="molecule type" value="Genomic_DNA"/>
</dbReference>
<sequence>MIASGPAANRPPHIAFEVLSVMRLPVSRFAVASVLIAGLLYAVGLPGANPAAAQTLTGAQRAEVEAMRAGEMRKLVFHATPVPVPEEAFFDRDGGETTLAASDGKLRLVNFWATWCAPCREEFPALDALERARGGTDFAVIPIATGRNDADGIDRFLKEARIQTLGTWLDPKSKLARGMNVAGLPVTVLLNREGEEIARLMGGADWNTENARAILDYVAALPG</sequence>
<protein>
    <submittedName>
        <fullName evidence="5">Thioredoxin</fullName>
    </submittedName>
</protein>
<keyword evidence="2" id="KW-0201">Cytochrome c-type biogenesis</keyword>
<reference evidence="5 6" key="1">
    <citation type="submission" date="2017-08" db="EMBL/GenBank/DDBJ databases">
        <title>Infants hospitalized years apart are colonized by the same room-sourced microbial strains.</title>
        <authorList>
            <person name="Brooks B."/>
            <person name="Olm M.R."/>
            <person name="Firek B.A."/>
            <person name="Baker R."/>
            <person name="Thomas B.C."/>
            <person name="Morowitz M.J."/>
            <person name="Banfield J.F."/>
        </authorList>
    </citation>
    <scope>NUCLEOTIDE SEQUENCE [LARGE SCALE GENOMIC DNA]</scope>
    <source>
        <strain evidence="5">S2_005_002_R2_34</strain>
    </source>
</reference>
<dbReference type="GO" id="GO:0017004">
    <property type="term" value="P:cytochrome complex assembly"/>
    <property type="evidence" value="ECO:0007669"/>
    <property type="project" value="UniProtKB-KW"/>
</dbReference>
<feature type="domain" description="Thioredoxin" evidence="4">
    <location>
        <begin position="78"/>
        <end position="220"/>
    </location>
</feature>
<organism evidence="5 6">
    <name type="scientific">Rhodovulum sulfidophilum</name>
    <name type="common">Rhodobacter sulfidophilus</name>
    <dbReference type="NCBI Taxonomy" id="35806"/>
    <lineage>
        <taxon>Bacteria</taxon>
        <taxon>Pseudomonadati</taxon>
        <taxon>Pseudomonadota</taxon>
        <taxon>Alphaproteobacteria</taxon>
        <taxon>Rhodobacterales</taxon>
        <taxon>Paracoccaceae</taxon>
        <taxon>Rhodovulum</taxon>
    </lineage>
</organism>
<evidence type="ECO:0000256" key="1">
    <source>
        <dbReference type="ARBA" id="ARBA00004196"/>
    </source>
</evidence>
<name>A0A2W5Q5N6_RHOSU</name>
<dbReference type="Pfam" id="PF08534">
    <property type="entry name" value="Redoxin"/>
    <property type="match status" value="1"/>
</dbReference>
<dbReference type="InterPro" id="IPR013766">
    <property type="entry name" value="Thioredoxin_domain"/>
</dbReference>
<evidence type="ECO:0000256" key="3">
    <source>
        <dbReference type="ARBA" id="ARBA00023284"/>
    </source>
</evidence>
<evidence type="ECO:0000259" key="4">
    <source>
        <dbReference type="PROSITE" id="PS51352"/>
    </source>
</evidence>
<dbReference type="Proteomes" id="UP000249185">
    <property type="component" value="Unassembled WGS sequence"/>
</dbReference>
<evidence type="ECO:0000313" key="6">
    <source>
        <dbReference type="Proteomes" id="UP000249185"/>
    </source>
</evidence>
<keyword evidence="3" id="KW-0676">Redox-active center</keyword>
<dbReference type="GO" id="GO:0015036">
    <property type="term" value="F:disulfide oxidoreductase activity"/>
    <property type="evidence" value="ECO:0007669"/>
    <property type="project" value="UniProtKB-ARBA"/>
</dbReference>
<gene>
    <name evidence="5" type="ORF">DI556_01500</name>
</gene>
<dbReference type="InterPro" id="IPR017937">
    <property type="entry name" value="Thioredoxin_CS"/>
</dbReference>
<accession>A0A2W5Q5N6</accession>
<dbReference type="PANTHER" id="PTHR42852">
    <property type="entry name" value="THIOL:DISULFIDE INTERCHANGE PROTEIN DSBE"/>
    <property type="match status" value="1"/>
</dbReference>
<dbReference type="InterPro" id="IPR036249">
    <property type="entry name" value="Thioredoxin-like_sf"/>
</dbReference>
<dbReference type="PROSITE" id="PS00194">
    <property type="entry name" value="THIOREDOXIN_1"/>
    <property type="match status" value="1"/>
</dbReference>
<dbReference type="Gene3D" id="3.40.30.10">
    <property type="entry name" value="Glutaredoxin"/>
    <property type="match status" value="1"/>
</dbReference>
<evidence type="ECO:0000256" key="2">
    <source>
        <dbReference type="ARBA" id="ARBA00022748"/>
    </source>
</evidence>
<dbReference type="PROSITE" id="PS51352">
    <property type="entry name" value="THIOREDOXIN_2"/>
    <property type="match status" value="1"/>
</dbReference>
<proteinExistence type="predicted"/>
<evidence type="ECO:0000313" key="5">
    <source>
        <dbReference type="EMBL" id="PZQ52687.1"/>
    </source>
</evidence>
<dbReference type="CDD" id="cd02966">
    <property type="entry name" value="TlpA_like_family"/>
    <property type="match status" value="1"/>
</dbReference>
<comment type="subcellular location">
    <subcellularLocation>
        <location evidence="1">Cell envelope</location>
    </subcellularLocation>
</comment>
<dbReference type="InterPro" id="IPR013740">
    <property type="entry name" value="Redoxin"/>
</dbReference>
<comment type="caution">
    <text evidence="5">The sequence shown here is derived from an EMBL/GenBank/DDBJ whole genome shotgun (WGS) entry which is preliminary data.</text>
</comment>
<dbReference type="PANTHER" id="PTHR42852:SF18">
    <property type="entry name" value="CHROMOSOME UNDETERMINED SCAFFOLD_47, WHOLE GENOME SHOTGUN SEQUENCE"/>
    <property type="match status" value="1"/>
</dbReference>
<dbReference type="GO" id="GO:0030313">
    <property type="term" value="C:cell envelope"/>
    <property type="evidence" value="ECO:0007669"/>
    <property type="project" value="UniProtKB-SubCell"/>
</dbReference>